<comment type="caution">
    <text evidence="4">The sequence shown here is derived from an EMBL/GenBank/DDBJ whole genome shotgun (WGS) entry which is preliminary data.</text>
</comment>
<dbReference type="CDD" id="cd22191">
    <property type="entry name" value="DPBB_RlpA_EXP_N-like"/>
    <property type="match status" value="1"/>
</dbReference>
<dbReference type="HOGENOM" id="CLU_1235606_0_0_1"/>
<protein>
    <recommendedName>
        <fullName evidence="6">RlpA-like protein double-psi beta-barrel domain-containing protein</fullName>
    </recommendedName>
</protein>
<feature type="chain" id="PRO_5001474990" description="RlpA-like protein double-psi beta-barrel domain-containing protein" evidence="3">
    <location>
        <begin position="23"/>
        <end position="224"/>
    </location>
</feature>
<proteinExistence type="predicted"/>
<reference evidence="4 5" key="1">
    <citation type="submission" date="2014-02" db="EMBL/GenBank/DDBJ databases">
        <title>Single nucleus genome sequencing reveals high similarity among nuclei of an endomycorrhizal fungus.</title>
        <authorList>
            <person name="Lin K."/>
            <person name="Geurts R."/>
            <person name="Zhang Z."/>
            <person name="Limpens E."/>
            <person name="Saunders D.G."/>
            <person name="Mu D."/>
            <person name="Pang E."/>
            <person name="Cao H."/>
            <person name="Cha H."/>
            <person name="Lin T."/>
            <person name="Zhou Q."/>
            <person name="Shang Y."/>
            <person name="Li Y."/>
            <person name="Ivanov S."/>
            <person name="Sharma T."/>
            <person name="Velzen R.V."/>
            <person name="Ruijter N.D."/>
            <person name="Aanen D.K."/>
            <person name="Win J."/>
            <person name="Kamoun S."/>
            <person name="Bisseling T."/>
            <person name="Huang S."/>
        </authorList>
    </citation>
    <scope>NUCLEOTIDE SEQUENCE [LARGE SCALE GENOMIC DNA]</scope>
    <source>
        <strain evidence="5">DAOM197198w</strain>
    </source>
</reference>
<dbReference type="PANTHER" id="PTHR31836:SF22">
    <property type="entry name" value="RLPA-LIKE PROTEIN DOUBLE-PSI BETA-BARREL DOMAIN-CONTAINING PROTEIN"/>
    <property type="match status" value="1"/>
</dbReference>
<feature type="region of interest" description="Disordered" evidence="2">
    <location>
        <begin position="50"/>
        <end position="102"/>
    </location>
</feature>
<evidence type="ECO:0000256" key="3">
    <source>
        <dbReference type="SAM" id="SignalP"/>
    </source>
</evidence>
<evidence type="ECO:0000313" key="5">
    <source>
        <dbReference type="Proteomes" id="UP000022910"/>
    </source>
</evidence>
<gene>
    <name evidence="4" type="ORF">RirG_036150</name>
</gene>
<dbReference type="InterPro" id="IPR051477">
    <property type="entry name" value="Expansin_CellWall"/>
</dbReference>
<accession>A0A015L8U4</accession>
<dbReference type="Proteomes" id="UP000022910">
    <property type="component" value="Unassembled WGS sequence"/>
</dbReference>
<dbReference type="STRING" id="1432141.A0A015L8U4"/>
<sequence length="224" mass="25125">MKYSIILFTICFALAVATATSAATLASKKRSLIIGKGDWVSSRAVNGFVKRAKKDDNNKEDDKKNKKEDNKNNDNKDDNKNKDNKNNDDKDDKNDNGKGKPVDAQITFYSGDSLKNSACYGNNGLRNYDANENDMIAAMHMNELELCFDCIEIRNPANNKNIIVKVIDKCAGCPPDGNNVDLTPFAFKQLADIILGRVNIEWRPLNKCPDKGRWPIFEEIDRSN</sequence>
<dbReference type="OrthoDB" id="623670at2759"/>
<dbReference type="SMR" id="A0A015L8U4"/>
<dbReference type="AlphaFoldDB" id="A0A015L8U4"/>
<evidence type="ECO:0000256" key="1">
    <source>
        <dbReference type="ARBA" id="ARBA00022729"/>
    </source>
</evidence>
<feature type="signal peptide" evidence="3">
    <location>
        <begin position="1"/>
        <end position="22"/>
    </location>
</feature>
<evidence type="ECO:0008006" key="6">
    <source>
        <dbReference type="Google" id="ProtNLM"/>
    </source>
</evidence>
<dbReference type="EMBL" id="JEMT01012318">
    <property type="protein sequence ID" value="EXX76104.1"/>
    <property type="molecule type" value="Genomic_DNA"/>
</dbReference>
<name>A0A015L8U4_RHIIW</name>
<dbReference type="InterPro" id="IPR036908">
    <property type="entry name" value="RlpA-like_sf"/>
</dbReference>
<keyword evidence="1 3" id="KW-0732">Signal</keyword>
<dbReference type="SUPFAM" id="SSF50685">
    <property type="entry name" value="Barwin-like endoglucanases"/>
    <property type="match status" value="1"/>
</dbReference>
<dbReference type="PANTHER" id="PTHR31836">
    <property type="match status" value="1"/>
</dbReference>
<feature type="compositionally biased region" description="Basic and acidic residues" evidence="2">
    <location>
        <begin position="53"/>
        <end position="101"/>
    </location>
</feature>
<evidence type="ECO:0000256" key="2">
    <source>
        <dbReference type="SAM" id="MobiDB-lite"/>
    </source>
</evidence>
<keyword evidence="5" id="KW-1185">Reference proteome</keyword>
<dbReference type="Gene3D" id="2.40.40.10">
    <property type="entry name" value="RlpA-like domain"/>
    <property type="match status" value="1"/>
</dbReference>
<organism evidence="4 5">
    <name type="scientific">Rhizophagus irregularis (strain DAOM 197198w)</name>
    <name type="common">Glomus intraradices</name>
    <dbReference type="NCBI Taxonomy" id="1432141"/>
    <lineage>
        <taxon>Eukaryota</taxon>
        <taxon>Fungi</taxon>
        <taxon>Fungi incertae sedis</taxon>
        <taxon>Mucoromycota</taxon>
        <taxon>Glomeromycotina</taxon>
        <taxon>Glomeromycetes</taxon>
        <taxon>Glomerales</taxon>
        <taxon>Glomeraceae</taxon>
        <taxon>Rhizophagus</taxon>
    </lineage>
</organism>
<evidence type="ECO:0000313" key="4">
    <source>
        <dbReference type="EMBL" id="EXX76104.1"/>
    </source>
</evidence>